<dbReference type="InterPro" id="IPR016181">
    <property type="entry name" value="Acyl_CoA_acyltransferase"/>
</dbReference>
<dbReference type="PROSITE" id="PS50975">
    <property type="entry name" value="ATP_GRASP"/>
    <property type="match status" value="1"/>
</dbReference>
<dbReference type="InterPro" id="IPR051538">
    <property type="entry name" value="Acyl-CoA_Synth/Transferase"/>
</dbReference>
<accession>A0A679I4D3</accession>
<dbReference type="AlphaFoldDB" id="A0A679I4D3"/>
<evidence type="ECO:0000313" key="6">
    <source>
        <dbReference type="Proteomes" id="UP000463961"/>
    </source>
</evidence>
<dbReference type="GO" id="GO:0046872">
    <property type="term" value="F:metal ion binding"/>
    <property type="evidence" value="ECO:0007669"/>
    <property type="project" value="InterPro"/>
</dbReference>
<dbReference type="SUPFAM" id="SSF51735">
    <property type="entry name" value="NAD(P)-binding Rossmann-fold domains"/>
    <property type="match status" value="1"/>
</dbReference>
<dbReference type="Gene3D" id="3.40.50.261">
    <property type="entry name" value="Succinyl-CoA synthetase domains"/>
    <property type="match status" value="2"/>
</dbReference>
<dbReference type="FunFam" id="3.30.1490.20:FF:000020">
    <property type="entry name" value="Protein lysine acetyltransferase"/>
    <property type="match status" value="1"/>
</dbReference>
<dbReference type="SUPFAM" id="SSF52210">
    <property type="entry name" value="Succinyl-CoA synthetase domains"/>
    <property type="match status" value="2"/>
</dbReference>
<dbReference type="InterPro" id="IPR003781">
    <property type="entry name" value="CoA-bd"/>
</dbReference>
<evidence type="ECO:0000256" key="3">
    <source>
        <dbReference type="ARBA" id="ARBA00022840"/>
    </source>
</evidence>
<dbReference type="InterPro" id="IPR000182">
    <property type="entry name" value="GNAT_dom"/>
</dbReference>
<evidence type="ECO:0000256" key="1">
    <source>
        <dbReference type="ARBA" id="ARBA00022598"/>
    </source>
</evidence>
<name>A0A679I4D3_9RHOO</name>
<dbReference type="GO" id="GO:0005524">
    <property type="term" value="F:ATP binding"/>
    <property type="evidence" value="ECO:0007669"/>
    <property type="project" value="UniProtKB-UniRule"/>
</dbReference>
<dbReference type="GO" id="GO:0016747">
    <property type="term" value="F:acyltransferase activity, transferring groups other than amino-acyl groups"/>
    <property type="evidence" value="ECO:0007669"/>
    <property type="project" value="InterPro"/>
</dbReference>
<dbReference type="CDD" id="cd04301">
    <property type="entry name" value="NAT_SF"/>
    <property type="match status" value="1"/>
</dbReference>
<dbReference type="Pfam" id="PF13549">
    <property type="entry name" value="ATP-grasp_5"/>
    <property type="match status" value="1"/>
</dbReference>
<dbReference type="Gene3D" id="3.40.50.720">
    <property type="entry name" value="NAD(P)-binding Rossmann-like Domain"/>
    <property type="match status" value="1"/>
</dbReference>
<dbReference type="InterPro" id="IPR036291">
    <property type="entry name" value="NAD(P)-bd_dom_sf"/>
</dbReference>
<dbReference type="Gene3D" id="3.40.630.30">
    <property type="match status" value="1"/>
</dbReference>
<proteinExistence type="inferred from homology"/>
<dbReference type="InterPro" id="IPR011761">
    <property type="entry name" value="ATP-grasp"/>
</dbReference>
<dbReference type="PANTHER" id="PTHR43334:SF1">
    <property type="entry name" value="3-HYDROXYPROPIONATE--COA LIGASE [ADP-FORMING]"/>
    <property type="match status" value="1"/>
</dbReference>
<keyword evidence="6" id="KW-1185">Reference proteome</keyword>
<dbReference type="Pfam" id="PF13380">
    <property type="entry name" value="CoA_binding_2"/>
    <property type="match status" value="1"/>
</dbReference>
<evidence type="ECO:0000313" key="5">
    <source>
        <dbReference type="EMBL" id="BBU69229.1"/>
    </source>
</evidence>
<organism evidence="5 6">
    <name type="scientific">Fluviibacter phosphoraccumulans</name>
    <dbReference type="NCBI Taxonomy" id="1751046"/>
    <lineage>
        <taxon>Bacteria</taxon>
        <taxon>Pseudomonadati</taxon>
        <taxon>Pseudomonadota</taxon>
        <taxon>Betaproteobacteria</taxon>
        <taxon>Rhodocyclales</taxon>
        <taxon>Fluviibacteraceae</taxon>
        <taxon>Fluviibacter</taxon>
    </lineage>
</organism>
<dbReference type="Pfam" id="PF19045">
    <property type="entry name" value="Ligase_CoA_2"/>
    <property type="match status" value="1"/>
</dbReference>
<dbReference type="InterPro" id="IPR016102">
    <property type="entry name" value="Succinyl-CoA_synth-like"/>
</dbReference>
<dbReference type="Gene3D" id="3.30.1490.20">
    <property type="entry name" value="ATP-grasp fold, A domain"/>
    <property type="match status" value="1"/>
</dbReference>
<keyword evidence="1" id="KW-0436">Ligase</keyword>
<dbReference type="InterPro" id="IPR043938">
    <property type="entry name" value="Ligase_CoA_dom"/>
</dbReference>
<dbReference type="SUPFAM" id="SSF56059">
    <property type="entry name" value="Glutathione synthetase ATP-binding domain-like"/>
    <property type="match status" value="1"/>
</dbReference>
<dbReference type="GO" id="GO:0043758">
    <property type="term" value="F:acetate-CoA ligase (ADP-forming) activity"/>
    <property type="evidence" value="ECO:0007669"/>
    <property type="project" value="InterPro"/>
</dbReference>
<evidence type="ECO:0000256" key="2">
    <source>
        <dbReference type="ARBA" id="ARBA00022741"/>
    </source>
</evidence>
<dbReference type="Pfam" id="PF00583">
    <property type="entry name" value="Acetyltransf_1"/>
    <property type="match status" value="1"/>
</dbReference>
<comment type="similarity">
    <text evidence="4">In the N-terminal section; belongs to the acetate CoA ligase alpha subunit family.</text>
</comment>
<dbReference type="RefSeq" id="WP_162050058.1">
    <property type="nucleotide sequence ID" value="NZ_AP019011.1"/>
</dbReference>
<keyword evidence="3" id="KW-0067">ATP-binding</keyword>
<keyword evidence="2" id="KW-0547">Nucleotide-binding</keyword>
<dbReference type="InterPro" id="IPR013815">
    <property type="entry name" value="ATP_grasp_subdomain_1"/>
</dbReference>
<dbReference type="InterPro" id="IPR032875">
    <property type="entry name" value="Succ_CoA_lig_flav_dom"/>
</dbReference>
<protein>
    <submittedName>
        <fullName evidence="5">Acetyl CoA synthetase subunit alpha</fullName>
    </submittedName>
</protein>
<dbReference type="Proteomes" id="UP000463961">
    <property type="component" value="Chromosome"/>
</dbReference>
<evidence type="ECO:0000256" key="4">
    <source>
        <dbReference type="ARBA" id="ARBA00060888"/>
    </source>
</evidence>
<dbReference type="EMBL" id="AP022345">
    <property type="protein sequence ID" value="BBU69229.1"/>
    <property type="molecule type" value="Genomic_DNA"/>
</dbReference>
<dbReference type="PROSITE" id="PS51186">
    <property type="entry name" value="GNAT"/>
    <property type="match status" value="1"/>
</dbReference>
<dbReference type="Gene3D" id="3.30.470.20">
    <property type="entry name" value="ATP-grasp fold, B domain"/>
    <property type="match status" value="1"/>
</dbReference>
<gene>
    <name evidence="5" type="ORF">ICHIAU1_15120</name>
</gene>
<dbReference type="SMART" id="SM00881">
    <property type="entry name" value="CoA_binding"/>
    <property type="match status" value="1"/>
</dbReference>
<dbReference type="Pfam" id="PF13607">
    <property type="entry name" value="Succ_CoA_lig"/>
    <property type="match status" value="1"/>
</dbReference>
<dbReference type="PANTHER" id="PTHR43334">
    <property type="entry name" value="ACETATE--COA LIGASE [ADP-FORMING]"/>
    <property type="match status" value="1"/>
</dbReference>
<reference evidence="6" key="1">
    <citation type="submission" date="2020-01" db="EMBL/GenBank/DDBJ databases">
        <title>Phosphoaccumulans saitamaens gen. nov., sp. nov., a polyphosphate accumulating bacterium isolated from surface river water.</title>
        <authorList>
            <person name="Watanabe K."/>
            <person name="Suda W."/>
        </authorList>
    </citation>
    <scope>NUCLEOTIDE SEQUENCE [LARGE SCALE GENOMIC DNA]</scope>
    <source>
        <strain evidence="6">ICHIAU1</strain>
    </source>
</reference>
<dbReference type="SUPFAM" id="SSF55729">
    <property type="entry name" value="Acyl-CoA N-acyltransferases (Nat)"/>
    <property type="match status" value="1"/>
</dbReference>
<dbReference type="OrthoDB" id="9807426at2"/>
<sequence>MLEEHYLKPLFEPESIAVFGASDRVDSVGQVLFNNLIQTGFGGRLFPINPKHETVQGQETFKSLHDVPGRVDLAIICTPAMSVPGIIEQCGERGVRFALIVSSGFAERGHAGAALERKVLEIARSYSVRILGPNSLGIMRPPSKLNATFTQERAHEGKMALVSQSGAICSAILDWALPNKVGFSSVVSLGRSSDIDFGEILDYLVHDPRTYYILLYIEGIQNARLFLSALRSAARIKPILLYKTGRFASGTAAALTHSGIRSGSDTVFDMAVRRAGVVRVNSIIQLIEGAKALNDRLQPKGKRLAIITNGGGPGAIAADRASEVGIPLAELQDQTIQSLNKVLPTTWSHANPTDIGGDATAERYRDAVTLCAADENVDGLLVVLTPQAMTNPQAVAEVLVELSKDLTKPLIACWMGEEHTRAAREYLSAHNIPVFRMPESSVDLFSNLSTFYENQRLLLQTPAAKSEGNELRIEGARMLIDAVLSEKRKTLSEMESKSVLRAFRIPVAQTMVAHSVADALMYAEQLGFPIAMKVDSPDILRKTDAGGVRLNIQDAVSLRNAYHDIIETVKRKHPNARISGVSIEPFVSRNNAREVRVGVFRDRTFGPVITFGSGGNESDLYPDRGLALPPLNQVLAESLVKSTRAYNLLKPHGTVPAANIEAIYDLLLHVSDLVSEIPQIIELDINPLIVDAEGVIAADARIVIDYAPSTVDRYAHMAIHPYPNHLVEEWILPDGASVTIRPVRPEDAEIERAFFNNLSDESRYFRFMDTIRELSKPQLVRFTQIDYDRDMAFVAVQIDDEGNPVQIGVSRYVANPDGETVEFALTVADSWQKRGLGRKLMQVLIDCARGKGFTAVVGEVLSDNSKMLNLMSSLGFKILPNPEDNSVKRVVKPLTH</sequence>